<proteinExistence type="predicted"/>
<keyword evidence="1" id="KW-0812">Transmembrane</keyword>
<gene>
    <name evidence="2" type="ORF">CVV64_15515</name>
</gene>
<evidence type="ECO:0008006" key="4">
    <source>
        <dbReference type="Google" id="ProtNLM"/>
    </source>
</evidence>
<name>A0A2N1PLJ4_9BACT</name>
<keyword evidence="1" id="KW-0472">Membrane</keyword>
<evidence type="ECO:0000256" key="1">
    <source>
        <dbReference type="SAM" id="Phobius"/>
    </source>
</evidence>
<evidence type="ECO:0000313" key="3">
    <source>
        <dbReference type="Proteomes" id="UP000233256"/>
    </source>
</evidence>
<keyword evidence="1" id="KW-1133">Transmembrane helix</keyword>
<feature type="transmembrane region" description="Helical" evidence="1">
    <location>
        <begin position="38"/>
        <end position="66"/>
    </location>
</feature>
<sequence>MMDYMNPSYMVASFIVSLFGMALWAWGRNLDNIAVKWIGGVLMLAPVLTTNIWALAGMAVAGVALAMQLR</sequence>
<organism evidence="2 3">
    <name type="scientific">Candidatus Wallbacteria bacterium HGW-Wallbacteria-1</name>
    <dbReference type="NCBI Taxonomy" id="2013854"/>
    <lineage>
        <taxon>Bacteria</taxon>
        <taxon>Candidatus Walliibacteriota</taxon>
    </lineage>
</organism>
<protein>
    <recommendedName>
        <fullName evidence="4">Amino acid transport protein</fullName>
    </recommendedName>
</protein>
<evidence type="ECO:0000313" key="2">
    <source>
        <dbReference type="EMBL" id="PKK89214.1"/>
    </source>
</evidence>
<comment type="caution">
    <text evidence="2">The sequence shown here is derived from an EMBL/GenBank/DDBJ whole genome shotgun (WGS) entry which is preliminary data.</text>
</comment>
<feature type="transmembrane region" description="Helical" evidence="1">
    <location>
        <begin position="7"/>
        <end position="26"/>
    </location>
</feature>
<accession>A0A2N1PLJ4</accession>
<dbReference type="AlphaFoldDB" id="A0A2N1PLJ4"/>
<dbReference type="EMBL" id="PGXC01000023">
    <property type="protein sequence ID" value="PKK89214.1"/>
    <property type="molecule type" value="Genomic_DNA"/>
</dbReference>
<dbReference type="Proteomes" id="UP000233256">
    <property type="component" value="Unassembled WGS sequence"/>
</dbReference>
<reference evidence="2 3" key="1">
    <citation type="journal article" date="2017" name="ISME J.">
        <title>Potential for microbial H2 and metal transformations associated with novel bacteria and archaea in deep terrestrial subsurface sediments.</title>
        <authorList>
            <person name="Hernsdorf A.W."/>
            <person name="Amano Y."/>
            <person name="Miyakawa K."/>
            <person name="Ise K."/>
            <person name="Suzuki Y."/>
            <person name="Anantharaman K."/>
            <person name="Probst A."/>
            <person name="Burstein D."/>
            <person name="Thomas B.C."/>
            <person name="Banfield J.F."/>
        </authorList>
    </citation>
    <scope>NUCLEOTIDE SEQUENCE [LARGE SCALE GENOMIC DNA]</scope>
    <source>
        <strain evidence="2">HGW-Wallbacteria-1</strain>
    </source>
</reference>